<evidence type="ECO:0000256" key="8">
    <source>
        <dbReference type="ARBA" id="ARBA00039025"/>
    </source>
</evidence>
<dbReference type="EMBL" id="BAAABL010000039">
    <property type="protein sequence ID" value="GAA0297795.1"/>
    <property type="molecule type" value="Genomic_DNA"/>
</dbReference>
<comment type="function">
    <text evidence="11">Part of the ABC transporter complex WtpABC involved in molybdate/tungstate import. Responsible for energy coupling to the transport system.</text>
</comment>
<dbReference type="GO" id="GO:0005886">
    <property type="term" value="C:plasma membrane"/>
    <property type="evidence" value="ECO:0007669"/>
    <property type="project" value="UniProtKB-SubCell"/>
</dbReference>
<proteinExistence type="inferred from homology"/>
<keyword evidence="5" id="KW-0067">ATP-binding</keyword>
<evidence type="ECO:0000256" key="11">
    <source>
        <dbReference type="ARBA" id="ARBA00057369"/>
    </source>
</evidence>
<dbReference type="GO" id="GO:0005524">
    <property type="term" value="F:ATP binding"/>
    <property type="evidence" value="ECO:0007669"/>
    <property type="project" value="UniProtKB-KW"/>
</dbReference>
<dbReference type="PANTHER" id="PTHR42781">
    <property type="entry name" value="SPERMIDINE/PUTRESCINE IMPORT ATP-BINDING PROTEIN POTA"/>
    <property type="match status" value="1"/>
</dbReference>
<evidence type="ECO:0000256" key="4">
    <source>
        <dbReference type="ARBA" id="ARBA00022741"/>
    </source>
</evidence>
<name>A0AAV3S6G5_9EURY</name>
<comment type="subcellular location">
    <subcellularLocation>
        <location evidence="1">Cell membrane</location>
        <topology evidence="1">Peripheral membrane protein</topology>
    </subcellularLocation>
</comment>
<evidence type="ECO:0000259" key="12">
    <source>
        <dbReference type="PROSITE" id="PS50893"/>
    </source>
</evidence>
<evidence type="ECO:0000313" key="14">
    <source>
        <dbReference type="Proteomes" id="UP001500837"/>
    </source>
</evidence>
<keyword evidence="14" id="KW-1185">Reference proteome</keyword>
<dbReference type="EC" id="7.3.2.6" evidence="8"/>
<comment type="similarity">
    <text evidence="6">Belongs to the ABC transporter superfamily. Sulfate/tungstate importer (TC 3.A.1.6) family.</text>
</comment>
<evidence type="ECO:0000256" key="1">
    <source>
        <dbReference type="ARBA" id="ARBA00004202"/>
    </source>
</evidence>
<dbReference type="SUPFAM" id="SSF52540">
    <property type="entry name" value="P-loop containing nucleoside triphosphate hydrolases"/>
    <property type="match status" value="1"/>
</dbReference>
<evidence type="ECO:0000256" key="9">
    <source>
        <dbReference type="ARBA" id="ARBA00041133"/>
    </source>
</evidence>
<dbReference type="InterPro" id="IPR003439">
    <property type="entry name" value="ABC_transporter-like_ATP-bd"/>
</dbReference>
<dbReference type="RefSeq" id="WP_211312505.1">
    <property type="nucleotide sequence ID" value="NZ_BAAABL010000039.1"/>
</dbReference>
<dbReference type="GO" id="GO:1901238">
    <property type="term" value="F:ABC-type tungstate transporter activity"/>
    <property type="evidence" value="ECO:0007669"/>
    <property type="project" value="UniProtKB-EC"/>
</dbReference>
<dbReference type="Gene3D" id="3.40.50.300">
    <property type="entry name" value="P-loop containing nucleotide triphosphate hydrolases"/>
    <property type="match status" value="1"/>
</dbReference>
<evidence type="ECO:0000256" key="5">
    <source>
        <dbReference type="ARBA" id="ARBA00022840"/>
    </source>
</evidence>
<dbReference type="SMART" id="SM00382">
    <property type="entry name" value="AAA"/>
    <property type="match status" value="1"/>
</dbReference>
<sequence length="246" mass="26531">MARVTLNSVRKTYGDTTAMDGVSFTVADGEVLGVLGPSGCGKTTTLRSIAGFETPTSGTVRFDDDEVTHVPPESRNVGLVFQEYALFDNMTVAENVAFGLKMQGVENAVRGERAADLLEMLGIGGFEDRDPTTLSGGQQQRVGLARALAIEPSILLLDEPMTGLDAKLKTRLQTEVGDLLTELDVTGLYVTHDQEEAMVMCDRVAVMNNGRVEQIGTPQEIYENPANDFVAGFVSLDPPALPFVEW</sequence>
<accession>A0AAV3S6G5</accession>
<dbReference type="PANTHER" id="PTHR42781:SF4">
    <property type="entry name" value="SPERMIDINE_PUTRESCINE IMPORT ATP-BINDING PROTEIN POTA"/>
    <property type="match status" value="1"/>
</dbReference>
<reference evidence="13 14" key="1">
    <citation type="journal article" date="2019" name="Int. J. Syst. Evol. Microbiol.">
        <title>The Global Catalogue of Microorganisms (GCM) 10K type strain sequencing project: providing services to taxonomists for standard genome sequencing and annotation.</title>
        <authorList>
            <consortium name="The Broad Institute Genomics Platform"/>
            <consortium name="The Broad Institute Genome Sequencing Center for Infectious Disease"/>
            <person name="Wu L."/>
            <person name="Ma J."/>
        </authorList>
    </citation>
    <scope>NUCLEOTIDE SEQUENCE [LARGE SCALE GENOMIC DNA]</scope>
    <source>
        <strain evidence="13 14">JCM 16330</strain>
    </source>
</reference>
<evidence type="ECO:0000256" key="10">
    <source>
        <dbReference type="ARBA" id="ARBA00047936"/>
    </source>
</evidence>
<keyword evidence="2" id="KW-0813">Transport</keyword>
<organism evidence="13 14">
    <name type="scientific">Halarchaeum salinum</name>
    <dbReference type="NCBI Taxonomy" id="489912"/>
    <lineage>
        <taxon>Archaea</taxon>
        <taxon>Methanobacteriati</taxon>
        <taxon>Methanobacteriota</taxon>
        <taxon>Stenosarchaea group</taxon>
        <taxon>Halobacteria</taxon>
        <taxon>Halobacteriales</taxon>
        <taxon>Halobacteriaceae</taxon>
    </lineage>
</organism>
<gene>
    <name evidence="13" type="ORF">GCM10009066_10100</name>
</gene>
<comment type="caution">
    <text evidence="13">The sequence shown here is derived from an EMBL/GenBank/DDBJ whole genome shotgun (WGS) entry which is preliminary data.</text>
</comment>
<evidence type="ECO:0000256" key="3">
    <source>
        <dbReference type="ARBA" id="ARBA00022505"/>
    </source>
</evidence>
<dbReference type="Pfam" id="PF00005">
    <property type="entry name" value="ABC_tran"/>
    <property type="match status" value="1"/>
</dbReference>
<evidence type="ECO:0000313" key="13">
    <source>
        <dbReference type="EMBL" id="GAA0297795.1"/>
    </source>
</evidence>
<evidence type="ECO:0000256" key="7">
    <source>
        <dbReference type="ARBA" id="ARBA00038781"/>
    </source>
</evidence>
<feature type="domain" description="ABC transporter" evidence="12">
    <location>
        <begin position="4"/>
        <end position="234"/>
    </location>
</feature>
<dbReference type="PROSITE" id="PS00211">
    <property type="entry name" value="ABC_TRANSPORTER_1"/>
    <property type="match status" value="1"/>
</dbReference>
<dbReference type="AlphaFoldDB" id="A0AAV3S6G5"/>
<dbReference type="InterPro" id="IPR017871">
    <property type="entry name" value="ABC_transporter-like_CS"/>
</dbReference>
<dbReference type="InterPro" id="IPR027417">
    <property type="entry name" value="P-loop_NTPase"/>
</dbReference>
<comment type="subunit">
    <text evidence="7">The complex is composed of two ATP-binding proteins (WtpC), two transmembrane proteins (WtpB) and a solute-binding protein (WtpA).</text>
</comment>
<dbReference type="FunFam" id="3.40.50.300:FF:000425">
    <property type="entry name" value="Probable ABC transporter, ATP-binding subunit"/>
    <property type="match status" value="1"/>
</dbReference>
<dbReference type="InterPro" id="IPR003593">
    <property type="entry name" value="AAA+_ATPase"/>
</dbReference>
<keyword evidence="3" id="KW-0500">Molybdenum</keyword>
<dbReference type="InterPro" id="IPR050093">
    <property type="entry name" value="ABC_SmlMolc_Importer"/>
</dbReference>
<evidence type="ECO:0000256" key="6">
    <source>
        <dbReference type="ARBA" id="ARBA00038307"/>
    </source>
</evidence>
<protein>
    <recommendedName>
        <fullName evidence="9">Molybdate/tungstate import ATP-binding protein WtpC</fullName>
        <ecNumber evidence="8">7.3.2.6</ecNumber>
    </recommendedName>
</protein>
<keyword evidence="4" id="KW-0547">Nucleotide-binding</keyword>
<comment type="catalytic activity">
    <reaction evidence="10">
        <text>tungstate(in) + ATP + H2O = tungstate(out) + ADP + phosphate + H(+)</text>
        <dbReference type="Rhea" id="RHEA:35027"/>
        <dbReference type="ChEBI" id="CHEBI:15377"/>
        <dbReference type="ChEBI" id="CHEBI:15378"/>
        <dbReference type="ChEBI" id="CHEBI:30616"/>
        <dbReference type="ChEBI" id="CHEBI:43474"/>
        <dbReference type="ChEBI" id="CHEBI:46502"/>
        <dbReference type="ChEBI" id="CHEBI:456216"/>
        <dbReference type="EC" id="7.3.2.6"/>
    </reaction>
</comment>
<dbReference type="GO" id="GO:0016887">
    <property type="term" value="F:ATP hydrolysis activity"/>
    <property type="evidence" value="ECO:0007669"/>
    <property type="project" value="InterPro"/>
</dbReference>
<dbReference type="Proteomes" id="UP001500837">
    <property type="component" value="Unassembled WGS sequence"/>
</dbReference>
<evidence type="ECO:0000256" key="2">
    <source>
        <dbReference type="ARBA" id="ARBA00022448"/>
    </source>
</evidence>
<dbReference type="PROSITE" id="PS50893">
    <property type="entry name" value="ABC_TRANSPORTER_2"/>
    <property type="match status" value="1"/>
</dbReference>